<keyword evidence="2" id="KW-0472">Membrane</keyword>
<dbReference type="EMBL" id="AP026560">
    <property type="protein sequence ID" value="BDP40196.1"/>
    <property type="molecule type" value="Genomic_DNA"/>
</dbReference>
<evidence type="ECO:0000256" key="2">
    <source>
        <dbReference type="SAM" id="Phobius"/>
    </source>
</evidence>
<gene>
    <name evidence="4" type="ORF">DAETH_01650</name>
</gene>
<keyword evidence="2" id="KW-0812">Transmembrane</keyword>
<keyword evidence="5" id="KW-1185">Reference proteome</keyword>
<feature type="region of interest" description="Disordered" evidence="1">
    <location>
        <begin position="1"/>
        <end position="34"/>
    </location>
</feature>
<evidence type="ECO:0000256" key="1">
    <source>
        <dbReference type="SAM" id="MobiDB-lite"/>
    </source>
</evidence>
<reference evidence="4" key="1">
    <citation type="submission" date="2022-07" db="EMBL/GenBank/DDBJ databases">
        <title>Complete Genome Sequence of the Radioresistant Bacterium Deinococcus aetherius ST0316, Isolated from the Air Dust collected in Lower Stratosphere above Japan.</title>
        <authorList>
            <person name="Satoh K."/>
            <person name="Hagiwara K."/>
            <person name="Katsumata K."/>
            <person name="Kubo A."/>
            <person name="Yokobori S."/>
            <person name="Yamagishi A."/>
            <person name="Oono Y."/>
            <person name="Narumi I."/>
        </authorList>
    </citation>
    <scope>NUCLEOTIDE SEQUENCE</scope>
    <source>
        <strain evidence="4">ST0316</strain>
    </source>
</reference>
<feature type="transmembrane region" description="Helical" evidence="2">
    <location>
        <begin position="44"/>
        <end position="62"/>
    </location>
</feature>
<keyword evidence="2" id="KW-1133">Transmembrane helix</keyword>
<accession>A0ABN6RER2</accession>
<name>A0ABN6RER2_9DEIO</name>
<protein>
    <recommendedName>
        <fullName evidence="3">Vitamin K epoxide reductase domain-containing protein</fullName>
    </recommendedName>
</protein>
<proteinExistence type="predicted"/>
<evidence type="ECO:0000313" key="5">
    <source>
        <dbReference type="Proteomes" id="UP001064971"/>
    </source>
</evidence>
<organism evidence="4 5">
    <name type="scientific">Deinococcus aetherius</name>
    <dbReference type="NCBI Taxonomy" id="200252"/>
    <lineage>
        <taxon>Bacteria</taxon>
        <taxon>Thermotogati</taxon>
        <taxon>Deinococcota</taxon>
        <taxon>Deinococci</taxon>
        <taxon>Deinococcales</taxon>
        <taxon>Deinococcaceae</taxon>
        <taxon>Deinococcus</taxon>
    </lineage>
</organism>
<dbReference type="InterPro" id="IPR012932">
    <property type="entry name" value="VKOR"/>
</dbReference>
<feature type="transmembrane region" description="Helical" evidence="2">
    <location>
        <begin position="97"/>
        <end position="115"/>
    </location>
</feature>
<feature type="domain" description="Vitamin K epoxide reductase" evidence="3">
    <location>
        <begin position="44"/>
        <end position="172"/>
    </location>
</feature>
<dbReference type="Proteomes" id="UP001064971">
    <property type="component" value="Chromosome"/>
</dbReference>
<dbReference type="Pfam" id="PF07884">
    <property type="entry name" value="VKOR"/>
    <property type="match status" value="1"/>
</dbReference>
<evidence type="ECO:0000259" key="3">
    <source>
        <dbReference type="Pfam" id="PF07884"/>
    </source>
</evidence>
<evidence type="ECO:0000313" key="4">
    <source>
        <dbReference type="EMBL" id="BDP40196.1"/>
    </source>
</evidence>
<sequence length="186" mass="20227">MAHARESGRARAPAPAREEKAVDPTQLSRELREAHTPDLHRRRWIVGLSLLGVAMGQVVSLYQTGILKDLPDPPGPFDSARVDASDYAYKRLQTPDALMMVVSYGATAWLAAAGGKDRATDLPLLPVAMGLKILGDTLTAVELGREEWRDNKALCAYCQVATLASLASIPLAFPETRRALGNLLRR</sequence>